<evidence type="ECO:0000256" key="6">
    <source>
        <dbReference type="ARBA" id="ARBA00022884"/>
    </source>
</evidence>
<comment type="caution">
    <text evidence="8">The sequence shown here is derived from an EMBL/GenBank/DDBJ whole genome shotgun (WGS) entry which is preliminary data.</text>
</comment>
<proteinExistence type="inferred from homology"/>
<evidence type="ECO:0000256" key="3">
    <source>
        <dbReference type="ARBA" id="ARBA00022722"/>
    </source>
</evidence>
<keyword evidence="5" id="KW-0378">Hydrolase</keyword>
<reference evidence="8 9" key="1">
    <citation type="submission" date="2024-01" db="EMBL/GenBank/DDBJ databases">
        <title>Sphingobacterium tenebrionis sp. nov., a novel endophyte isolated from tenebrio molitor intestines.</title>
        <authorList>
            <person name="Zhang C."/>
        </authorList>
    </citation>
    <scope>NUCLEOTIDE SEQUENCE [LARGE SCALE GENOMIC DNA]</scope>
    <source>
        <strain evidence="8 9">PU5-4</strain>
    </source>
</reference>
<keyword evidence="6" id="KW-0694">RNA-binding</keyword>
<dbReference type="RefSeq" id="WP_336557402.1">
    <property type="nucleotide sequence ID" value="NZ_JAYLLN010000009.1"/>
</dbReference>
<evidence type="ECO:0000256" key="7">
    <source>
        <dbReference type="ARBA" id="ARBA00023016"/>
    </source>
</evidence>
<gene>
    <name evidence="8" type="ORF">VJ786_05580</name>
</gene>
<dbReference type="SUPFAM" id="SSF54786">
    <property type="entry name" value="YcfA/nrd intein domain"/>
    <property type="match status" value="1"/>
</dbReference>
<dbReference type="Proteomes" id="UP001363035">
    <property type="component" value="Unassembled WGS sequence"/>
</dbReference>
<dbReference type="Gene3D" id="3.30.920.30">
    <property type="entry name" value="Hypothetical protein"/>
    <property type="match status" value="1"/>
</dbReference>
<dbReference type="InterPro" id="IPR038570">
    <property type="entry name" value="HicA_sf"/>
</dbReference>
<keyword evidence="7" id="KW-0346">Stress response</keyword>
<keyword evidence="9" id="KW-1185">Reference proteome</keyword>
<accession>A0ABU8I4M6</accession>
<evidence type="ECO:0000256" key="4">
    <source>
        <dbReference type="ARBA" id="ARBA00022759"/>
    </source>
</evidence>
<organism evidence="8 9">
    <name type="scientific">Sphingobacterium tenebrionis</name>
    <dbReference type="NCBI Taxonomy" id="3111775"/>
    <lineage>
        <taxon>Bacteria</taxon>
        <taxon>Pseudomonadati</taxon>
        <taxon>Bacteroidota</taxon>
        <taxon>Sphingobacteriia</taxon>
        <taxon>Sphingobacteriales</taxon>
        <taxon>Sphingobacteriaceae</taxon>
        <taxon>Sphingobacterium</taxon>
    </lineage>
</organism>
<protein>
    <submittedName>
        <fullName evidence="8">Type II toxin-antitoxin system HicA family toxin</fullName>
    </submittedName>
</protein>
<evidence type="ECO:0000256" key="5">
    <source>
        <dbReference type="ARBA" id="ARBA00022801"/>
    </source>
</evidence>
<evidence type="ECO:0000256" key="1">
    <source>
        <dbReference type="ARBA" id="ARBA00006620"/>
    </source>
</evidence>
<keyword evidence="3" id="KW-0540">Nuclease</keyword>
<evidence type="ECO:0000313" key="9">
    <source>
        <dbReference type="Proteomes" id="UP001363035"/>
    </source>
</evidence>
<sequence>MNLSPKKLIKILKQYGFVFKRSKGSHQLYYNPVTNKTVIVPVHSDKDMKKGTYLAILKQAGIDKNDLD</sequence>
<dbReference type="EMBL" id="JAYLLN010000009">
    <property type="protein sequence ID" value="MEI5984371.1"/>
    <property type="molecule type" value="Genomic_DNA"/>
</dbReference>
<evidence type="ECO:0000256" key="2">
    <source>
        <dbReference type="ARBA" id="ARBA00022649"/>
    </source>
</evidence>
<comment type="similarity">
    <text evidence="1">Belongs to the HicA mRNA interferase family.</text>
</comment>
<name>A0ABU8I4M6_9SPHI</name>
<keyword evidence="4" id="KW-0255">Endonuclease</keyword>
<dbReference type="Pfam" id="PF07927">
    <property type="entry name" value="HicA_toxin"/>
    <property type="match status" value="1"/>
</dbReference>
<dbReference type="InterPro" id="IPR012933">
    <property type="entry name" value="HicA_mRNA_interferase"/>
</dbReference>
<evidence type="ECO:0000313" key="8">
    <source>
        <dbReference type="EMBL" id="MEI5984371.1"/>
    </source>
</evidence>
<keyword evidence="2" id="KW-1277">Toxin-antitoxin system</keyword>